<reference evidence="5" key="1">
    <citation type="journal article" date="2020" name="Fungal Divers.">
        <title>Resolving the Mortierellaceae phylogeny through synthesis of multi-gene phylogenetics and phylogenomics.</title>
        <authorList>
            <person name="Vandepol N."/>
            <person name="Liber J."/>
            <person name="Desiro A."/>
            <person name="Na H."/>
            <person name="Kennedy M."/>
            <person name="Barry K."/>
            <person name="Grigoriev I.V."/>
            <person name="Miller A.N."/>
            <person name="O'Donnell K."/>
            <person name="Stajich J.E."/>
            <person name="Bonito G."/>
        </authorList>
    </citation>
    <scope>NUCLEOTIDE SEQUENCE</scope>
    <source>
        <strain evidence="5">NRRL 2769</strain>
    </source>
</reference>
<evidence type="ECO:0000256" key="3">
    <source>
        <dbReference type="ARBA" id="ARBA00023002"/>
    </source>
</evidence>
<dbReference type="InterPro" id="IPR036188">
    <property type="entry name" value="FAD/NAD-bd_sf"/>
</dbReference>
<dbReference type="AlphaFoldDB" id="A0A9P6N0B3"/>
<organism evidence="5 6">
    <name type="scientific">Entomortierella chlamydospora</name>
    <dbReference type="NCBI Taxonomy" id="101097"/>
    <lineage>
        <taxon>Eukaryota</taxon>
        <taxon>Fungi</taxon>
        <taxon>Fungi incertae sedis</taxon>
        <taxon>Mucoromycota</taxon>
        <taxon>Mortierellomycotina</taxon>
        <taxon>Mortierellomycetes</taxon>
        <taxon>Mortierellales</taxon>
        <taxon>Mortierellaceae</taxon>
        <taxon>Entomortierella</taxon>
    </lineage>
</organism>
<comment type="caution">
    <text evidence="5">The sequence shown here is derived from an EMBL/GenBank/DDBJ whole genome shotgun (WGS) entry which is preliminary data.</text>
</comment>
<dbReference type="GO" id="GO:0071949">
    <property type="term" value="F:FAD binding"/>
    <property type="evidence" value="ECO:0007669"/>
    <property type="project" value="InterPro"/>
</dbReference>
<evidence type="ECO:0000256" key="2">
    <source>
        <dbReference type="ARBA" id="ARBA00022827"/>
    </source>
</evidence>
<sequence>MPPAKLKVLISGGGIAGLTLAILLERAGIDYEVFERATDMQSLESALSIGPNVLPMFEQLGLLENLLALAKENDYICNFNEDMQLTSTISYLEFPKRTGYADYVIARPDFYNLLYSQLPKERIHMGKRVASLEQHDASNSSGMDDTGGMKRCSGGVTITFTDNTTAHGDILVGSDGAYSSWITLTLPNNKICWIVIEHLQDEMSRTAIEANVEWGPGAADAMIEKVRDFPIPSGAEGMNLTLADLIDETPRELISRVPLEGKMYPSGSQGANTAVQDAIVLANYINAMSDSEPDTIEKAFESYHRERVGAARIAYETSERLRHLFRRVKAT</sequence>
<dbReference type="GO" id="GO:0044550">
    <property type="term" value="P:secondary metabolite biosynthetic process"/>
    <property type="evidence" value="ECO:0007669"/>
    <property type="project" value="TreeGrafter"/>
</dbReference>
<keyword evidence="1" id="KW-0285">Flavoprotein</keyword>
<dbReference type="PANTHER" id="PTHR46720:SF3">
    <property type="entry name" value="FAD-BINDING DOMAIN-CONTAINING PROTEIN-RELATED"/>
    <property type="match status" value="1"/>
</dbReference>
<evidence type="ECO:0000259" key="4">
    <source>
        <dbReference type="Pfam" id="PF01494"/>
    </source>
</evidence>
<keyword evidence="2" id="KW-0274">FAD</keyword>
<dbReference type="Pfam" id="PF01494">
    <property type="entry name" value="FAD_binding_3"/>
    <property type="match status" value="1"/>
</dbReference>
<evidence type="ECO:0000256" key="1">
    <source>
        <dbReference type="ARBA" id="ARBA00022630"/>
    </source>
</evidence>
<evidence type="ECO:0000313" key="5">
    <source>
        <dbReference type="EMBL" id="KAG0019166.1"/>
    </source>
</evidence>
<dbReference type="InterPro" id="IPR002938">
    <property type="entry name" value="FAD-bd"/>
</dbReference>
<dbReference type="EMBL" id="JAAAID010000306">
    <property type="protein sequence ID" value="KAG0019166.1"/>
    <property type="molecule type" value="Genomic_DNA"/>
</dbReference>
<dbReference type="InterPro" id="IPR051104">
    <property type="entry name" value="FAD_monoxygenase"/>
</dbReference>
<feature type="domain" description="FAD-binding" evidence="4">
    <location>
        <begin position="6"/>
        <end position="177"/>
    </location>
</feature>
<accession>A0A9P6N0B3</accession>
<protein>
    <recommendedName>
        <fullName evidence="4">FAD-binding domain-containing protein</fullName>
    </recommendedName>
</protein>
<evidence type="ECO:0000313" key="6">
    <source>
        <dbReference type="Proteomes" id="UP000703661"/>
    </source>
</evidence>
<dbReference type="Proteomes" id="UP000703661">
    <property type="component" value="Unassembled WGS sequence"/>
</dbReference>
<dbReference type="Gene3D" id="3.50.50.60">
    <property type="entry name" value="FAD/NAD(P)-binding domain"/>
    <property type="match status" value="2"/>
</dbReference>
<proteinExistence type="predicted"/>
<keyword evidence="3" id="KW-0560">Oxidoreductase</keyword>
<dbReference type="PANTHER" id="PTHR46720">
    <property type="entry name" value="HYDROXYLASE, PUTATIVE (AFU_ORTHOLOGUE AFUA_3G01460)-RELATED"/>
    <property type="match status" value="1"/>
</dbReference>
<dbReference type="SUPFAM" id="SSF51905">
    <property type="entry name" value="FAD/NAD(P)-binding domain"/>
    <property type="match status" value="1"/>
</dbReference>
<keyword evidence="6" id="KW-1185">Reference proteome</keyword>
<dbReference type="GO" id="GO:0016491">
    <property type="term" value="F:oxidoreductase activity"/>
    <property type="evidence" value="ECO:0007669"/>
    <property type="project" value="UniProtKB-KW"/>
</dbReference>
<name>A0A9P6N0B3_9FUNG</name>
<gene>
    <name evidence="5" type="ORF">BGZ80_006215</name>
</gene>
<dbReference type="PRINTS" id="PR00420">
    <property type="entry name" value="RNGMNOXGNASE"/>
</dbReference>